<keyword evidence="2" id="KW-1185">Reference proteome</keyword>
<protein>
    <submittedName>
        <fullName evidence="1">Uncharacterized protein</fullName>
    </submittedName>
</protein>
<dbReference type="RefSeq" id="WP_156217886.1">
    <property type="nucleotide sequence ID" value="NZ_WOFH01000006.1"/>
</dbReference>
<gene>
    <name evidence="1" type="ORF">GNZ18_19305</name>
</gene>
<organism evidence="1 2">
    <name type="scientific">Actinomadura litoris</name>
    <dbReference type="NCBI Taxonomy" id="2678616"/>
    <lineage>
        <taxon>Bacteria</taxon>
        <taxon>Bacillati</taxon>
        <taxon>Actinomycetota</taxon>
        <taxon>Actinomycetes</taxon>
        <taxon>Streptosporangiales</taxon>
        <taxon>Thermomonosporaceae</taxon>
        <taxon>Actinomadura</taxon>
    </lineage>
</organism>
<comment type="caution">
    <text evidence="1">The sequence shown here is derived from an EMBL/GenBank/DDBJ whole genome shotgun (WGS) entry which is preliminary data.</text>
</comment>
<accession>A0A7K1L2X1</accession>
<name>A0A7K1L2X1_9ACTN</name>
<dbReference type="EMBL" id="WOFH01000006">
    <property type="protein sequence ID" value="MUN38737.1"/>
    <property type="molecule type" value="Genomic_DNA"/>
</dbReference>
<proteinExistence type="predicted"/>
<evidence type="ECO:0000313" key="1">
    <source>
        <dbReference type="EMBL" id="MUN38737.1"/>
    </source>
</evidence>
<dbReference type="AlphaFoldDB" id="A0A7K1L2X1"/>
<evidence type="ECO:0000313" key="2">
    <source>
        <dbReference type="Proteomes" id="UP000432015"/>
    </source>
</evidence>
<dbReference type="Proteomes" id="UP000432015">
    <property type="component" value="Unassembled WGS sequence"/>
</dbReference>
<reference evidence="1 2" key="1">
    <citation type="submission" date="2019-11" db="EMBL/GenBank/DDBJ databases">
        <authorList>
            <person name="Cao P."/>
        </authorList>
    </citation>
    <scope>NUCLEOTIDE SEQUENCE [LARGE SCALE GENOMIC DNA]</scope>
    <source>
        <strain evidence="1 2">NEAU-AAG5</strain>
    </source>
</reference>
<sequence length="75" mass="8565">MEPRYDVDRFLREVKELLRIADVETSKPLGADHPNPQVAAALLLRSLGIRPVADPVATLQRTMDDPWVDRDDRSR</sequence>